<name>A0ABT7E3U5_9NEIS</name>
<protein>
    <submittedName>
        <fullName evidence="1">Uncharacterized protein</fullName>
    </submittedName>
</protein>
<evidence type="ECO:0000313" key="2">
    <source>
        <dbReference type="Proteomes" id="UP001172778"/>
    </source>
</evidence>
<reference evidence="1" key="1">
    <citation type="submission" date="2023-03" db="EMBL/GenBank/DDBJ databases">
        <title>Chitinimonas shenzhenensis gen. nov., sp. nov., a novel member of family Burkholderiaceae isolated from activated sludge collected in Shen Zhen, China.</title>
        <authorList>
            <person name="Wang X."/>
        </authorList>
    </citation>
    <scope>NUCLEOTIDE SEQUENCE</scope>
    <source>
        <strain evidence="1">DQS-5</strain>
    </source>
</reference>
<proteinExistence type="predicted"/>
<dbReference type="Proteomes" id="UP001172778">
    <property type="component" value="Unassembled WGS sequence"/>
</dbReference>
<dbReference type="EMBL" id="JARRAF010000079">
    <property type="protein sequence ID" value="MDK2126980.1"/>
    <property type="molecule type" value="Genomic_DNA"/>
</dbReference>
<evidence type="ECO:0000313" key="1">
    <source>
        <dbReference type="EMBL" id="MDK2126980.1"/>
    </source>
</evidence>
<accession>A0ABT7E3U5</accession>
<sequence length="139" mass="15476">MQRDLFSEVVEGFEALASQRRADDMTPRHEASPNLQVFADRVLRDGRVVVVNHASRDIPLNTVFTRLSTVRRPLGNGPQTLIRADAIQLTITEIHFFRHMIDALPKGHNAALRLAGVGLDCLLAHLQDKPVGAFVFLDT</sequence>
<comment type="caution">
    <text evidence="1">The sequence shown here is derived from an EMBL/GenBank/DDBJ whole genome shotgun (WGS) entry which is preliminary data.</text>
</comment>
<keyword evidence="2" id="KW-1185">Reference proteome</keyword>
<organism evidence="1 2">
    <name type="scientific">Parachitinimonas caeni</name>
    <dbReference type="NCBI Taxonomy" id="3031301"/>
    <lineage>
        <taxon>Bacteria</taxon>
        <taxon>Pseudomonadati</taxon>
        <taxon>Pseudomonadota</taxon>
        <taxon>Betaproteobacteria</taxon>
        <taxon>Neisseriales</taxon>
        <taxon>Chitinibacteraceae</taxon>
        <taxon>Parachitinimonas</taxon>
    </lineage>
</organism>
<dbReference type="RefSeq" id="WP_284103303.1">
    <property type="nucleotide sequence ID" value="NZ_JARRAF010000079.1"/>
</dbReference>
<gene>
    <name evidence="1" type="ORF">PZA18_23330</name>
</gene>